<evidence type="ECO:0000256" key="1">
    <source>
        <dbReference type="SAM" id="Phobius"/>
    </source>
</evidence>
<keyword evidence="1" id="KW-1133">Transmembrane helix</keyword>
<protein>
    <recommendedName>
        <fullName evidence="4">YokE-like PH domain-containing protein</fullName>
    </recommendedName>
</protein>
<evidence type="ECO:0008006" key="4">
    <source>
        <dbReference type="Google" id="ProtNLM"/>
    </source>
</evidence>
<dbReference type="Proteomes" id="UP001432014">
    <property type="component" value="Chromosome"/>
</dbReference>
<keyword evidence="1" id="KW-0472">Membrane</keyword>
<evidence type="ECO:0000313" key="3">
    <source>
        <dbReference type="Proteomes" id="UP001432014"/>
    </source>
</evidence>
<accession>A0ABZ1W5G8</accession>
<evidence type="ECO:0000313" key="2">
    <source>
        <dbReference type="EMBL" id="WUS56068.1"/>
    </source>
</evidence>
<feature type="transmembrane region" description="Helical" evidence="1">
    <location>
        <begin position="40"/>
        <end position="58"/>
    </location>
</feature>
<keyword evidence="1" id="KW-0812">Transmembrane</keyword>
<sequence>MNDKSTRKCLAVVTPALAPQERIELVDVLQIGRVSAKRRMATAALVGVASGGTVLVAVQPRAYFMVLTDRRLYLVDNHNGNVGRSIVSATPRDKITAGPLRRHLLTLSMEVQFTGVAEPSRFSWGRLQSRTAQTIADALTSRQTGASVN</sequence>
<proteinExistence type="predicted"/>
<keyword evidence="3" id="KW-1185">Reference proteome</keyword>
<dbReference type="EMBL" id="CP108482">
    <property type="protein sequence ID" value="WUS56068.1"/>
    <property type="molecule type" value="Genomic_DNA"/>
</dbReference>
<reference evidence="2 3" key="1">
    <citation type="submission" date="2022-10" db="EMBL/GenBank/DDBJ databases">
        <title>The complete genomes of actinobacterial strains from the NBC collection.</title>
        <authorList>
            <person name="Joergensen T.S."/>
            <person name="Alvarez Arevalo M."/>
            <person name="Sterndorff E.B."/>
            <person name="Faurdal D."/>
            <person name="Vuksanovic O."/>
            <person name="Mourched A.-S."/>
            <person name="Charusanti P."/>
            <person name="Shaw S."/>
            <person name="Blin K."/>
            <person name="Weber T."/>
        </authorList>
    </citation>
    <scope>NUCLEOTIDE SEQUENCE [LARGE SCALE GENOMIC DNA]</scope>
    <source>
        <strain evidence="2 3">NBC_01247</strain>
    </source>
</reference>
<dbReference type="RefSeq" id="WP_329499316.1">
    <property type="nucleotide sequence ID" value="NZ_CP108460.1"/>
</dbReference>
<organism evidence="2 3">
    <name type="scientific">Kitasatospora herbaricolor</name>
    <dbReference type="NCBI Taxonomy" id="68217"/>
    <lineage>
        <taxon>Bacteria</taxon>
        <taxon>Bacillati</taxon>
        <taxon>Actinomycetota</taxon>
        <taxon>Actinomycetes</taxon>
        <taxon>Kitasatosporales</taxon>
        <taxon>Streptomycetaceae</taxon>
        <taxon>Kitasatospora</taxon>
    </lineage>
</organism>
<gene>
    <name evidence="2" type="ORF">OG469_11350</name>
</gene>
<name>A0ABZ1W5G8_9ACTN</name>